<evidence type="ECO:0000313" key="20">
    <source>
        <dbReference type="EMBL" id="MFG6456287.1"/>
    </source>
</evidence>
<accession>A0ABW7G348</accession>
<dbReference type="InterPro" id="IPR036097">
    <property type="entry name" value="HisK_dim/P_sf"/>
</dbReference>
<dbReference type="PROSITE" id="PS50109">
    <property type="entry name" value="HIS_KIN"/>
    <property type="match status" value="1"/>
</dbReference>
<dbReference type="PANTHER" id="PTHR45339:SF1">
    <property type="entry name" value="HYBRID SIGNAL TRANSDUCTION HISTIDINE KINASE J"/>
    <property type="match status" value="1"/>
</dbReference>
<dbReference type="Gene3D" id="3.30.450.350">
    <property type="entry name" value="CHASE domain"/>
    <property type="match status" value="1"/>
</dbReference>
<dbReference type="RefSeq" id="WP_394487011.1">
    <property type="nucleotide sequence ID" value="NZ_JBIGIA010000003.1"/>
</dbReference>
<dbReference type="InterPro" id="IPR036641">
    <property type="entry name" value="HPT_dom_sf"/>
</dbReference>
<dbReference type="Pfam" id="PF13426">
    <property type="entry name" value="PAS_9"/>
    <property type="match status" value="2"/>
</dbReference>
<evidence type="ECO:0000313" key="21">
    <source>
        <dbReference type="Proteomes" id="UP001606305"/>
    </source>
</evidence>
<dbReference type="InterPro" id="IPR036890">
    <property type="entry name" value="HATPase_C_sf"/>
</dbReference>
<feature type="domain" description="PAC" evidence="18">
    <location>
        <begin position="420"/>
        <end position="474"/>
    </location>
</feature>
<keyword evidence="6" id="KW-0812">Transmembrane</keyword>
<dbReference type="InterPro" id="IPR011006">
    <property type="entry name" value="CheY-like_superfamily"/>
</dbReference>
<dbReference type="EMBL" id="JBIGIA010000003">
    <property type="protein sequence ID" value="MFG6456287.1"/>
    <property type="molecule type" value="Genomic_DNA"/>
</dbReference>
<feature type="modified residue" description="4-aspartylphosphate" evidence="12">
    <location>
        <position position="1207"/>
    </location>
</feature>
<dbReference type="InterPro" id="IPR003594">
    <property type="entry name" value="HATPase_dom"/>
</dbReference>
<evidence type="ECO:0000259" key="15">
    <source>
        <dbReference type="PROSITE" id="PS50109"/>
    </source>
</evidence>
<evidence type="ECO:0000256" key="3">
    <source>
        <dbReference type="ARBA" id="ARBA00012438"/>
    </source>
</evidence>
<dbReference type="Pfam" id="PF00989">
    <property type="entry name" value="PAS"/>
    <property type="match status" value="1"/>
</dbReference>
<comment type="subcellular location">
    <subcellularLocation>
        <location evidence="2">Cell membrane</location>
        <topology evidence="2">Multi-pass membrane protein</topology>
    </subcellularLocation>
</comment>
<evidence type="ECO:0000256" key="6">
    <source>
        <dbReference type="ARBA" id="ARBA00022692"/>
    </source>
</evidence>
<dbReference type="PROSITE" id="PS50839">
    <property type="entry name" value="CHASE"/>
    <property type="match status" value="1"/>
</dbReference>
<dbReference type="SMART" id="SM00387">
    <property type="entry name" value="HATPase_c"/>
    <property type="match status" value="1"/>
</dbReference>
<evidence type="ECO:0000256" key="4">
    <source>
        <dbReference type="ARBA" id="ARBA00022475"/>
    </source>
</evidence>
<proteinExistence type="predicted"/>
<evidence type="ECO:0000256" key="1">
    <source>
        <dbReference type="ARBA" id="ARBA00000085"/>
    </source>
</evidence>
<dbReference type="NCBIfam" id="TIGR00229">
    <property type="entry name" value="sensory_box"/>
    <property type="match status" value="4"/>
</dbReference>
<keyword evidence="8" id="KW-0067">ATP-binding</keyword>
<evidence type="ECO:0000256" key="13">
    <source>
        <dbReference type="SAM" id="Coils"/>
    </source>
</evidence>
<dbReference type="SUPFAM" id="SSF47226">
    <property type="entry name" value="Histidine-containing phosphotransfer domain, HPT domain"/>
    <property type="match status" value="1"/>
</dbReference>
<keyword evidence="7" id="KW-0547">Nucleotide-binding</keyword>
<dbReference type="Pfam" id="PF03924">
    <property type="entry name" value="CHASE"/>
    <property type="match status" value="1"/>
</dbReference>
<keyword evidence="13" id="KW-0175">Coiled coil</keyword>
<keyword evidence="10" id="KW-0902">Two-component regulatory system</keyword>
<dbReference type="PROSITE" id="PS50112">
    <property type="entry name" value="PAS"/>
    <property type="match status" value="3"/>
</dbReference>
<feature type="domain" description="CHASE" evidence="19">
    <location>
        <begin position="144"/>
        <end position="298"/>
    </location>
</feature>
<reference evidence="20 21" key="1">
    <citation type="submission" date="2024-09" db="EMBL/GenBank/DDBJ databases">
        <title>Novel species of the genus Pelomonas and Roseateles isolated from streams.</title>
        <authorList>
            <person name="Lu H."/>
        </authorList>
    </citation>
    <scope>NUCLEOTIDE SEQUENCE [LARGE SCALE GENOMIC DNA]</scope>
    <source>
        <strain evidence="20 21">BYS96W</strain>
    </source>
</reference>
<dbReference type="InterPro" id="IPR042240">
    <property type="entry name" value="CHASE_sf"/>
</dbReference>
<dbReference type="SMART" id="SM00388">
    <property type="entry name" value="HisKA"/>
    <property type="match status" value="1"/>
</dbReference>
<evidence type="ECO:0000256" key="7">
    <source>
        <dbReference type="ARBA" id="ARBA00022741"/>
    </source>
</evidence>
<dbReference type="CDD" id="cd16922">
    <property type="entry name" value="HATPase_EvgS-ArcB-TorS-like"/>
    <property type="match status" value="1"/>
</dbReference>
<dbReference type="InterPro" id="IPR001789">
    <property type="entry name" value="Sig_transdc_resp-reg_receiver"/>
</dbReference>
<dbReference type="Pfam" id="PF00512">
    <property type="entry name" value="HisKA"/>
    <property type="match status" value="1"/>
</dbReference>
<dbReference type="Gene3D" id="1.20.120.160">
    <property type="entry name" value="HPT domain"/>
    <property type="match status" value="1"/>
</dbReference>
<dbReference type="Pfam" id="PF00072">
    <property type="entry name" value="Response_reg"/>
    <property type="match status" value="1"/>
</dbReference>
<evidence type="ECO:0000256" key="14">
    <source>
        <dbReference type="SAM" id="MobiDB-lite"/>
    </source>
</evidence>
<feature type="region of interest" description="Disordered" evidence="14">
    <location>
        <begin position="1278"/>
        <end position="1315"/>
    </location>
</feature>
<dbReference type="SMART" id="SM00086">
    <property type="entry name" value="PAC"/>
    <property type="match status" value="4"/>
</dbReference>
<dbReference type="SUPFAM" id="SSF47384">
    <property type="entry name" value="Homodimeric domain of signal transducing histidine kinase"/>
    <property type="match status" value="1"/>
</dbReference>
<evidence type="ECO:0000259" key="19">
    <source>
        <dbReference type="PROSITE" id="PS50839"/>
    </source>
</evidence>
<evidence type="ECO:0000259" key="18">
    <source>
        <dbReference type="PROSITE" id="PS50113"/>
    </source>
</evidence>
<feature type="domain" description="Histidine kinase" evidence="15">
    <location>
        <begin position="909"/>
        <end position="1132"/>
    </location>
</feature>
<feature type="domain" description="PAS" evidence="17">
    <location>
        <begin position="510"/>
        <end position="541"/>
    </location>
</feature>
<dbReference type="CDD" id="cd00082">
    <property type="entry name" value="HisKA"/>
    <property type="match status" value="1"/>
</dbReference>
<dbReference type="Gene3D" id="3.30.565.10">
    <property type="entry name" value="Histidine kinase-like ATPase, C-terminal domain"/>
    <property type="match status" value="1"/>
</dbReference>
<feature type="coiled-coil region" evidence="13">
    <location>
        <begin position="611"/>
        <end position="638"/>
    </location>
</feature>
<feature type="domain" description="PAC" evidence="18">
    <location>
        <begin position="700"/>
        <end position="751"/>
    </location>
</feature>
<keyword evidence="4" id="KW-1003">Cell membrane</keyword>
<dbReference type="Gene3D" id="1.10.287.130">
    <property type="match status" value="1"/>
</dbReference>
<dbReference type="InterPro" id="IPR001610">
    <property type="entry name" value="PAC"/>
</dbReference>
<name>A0ABW7G348_9BURK</name>
<dbReference type="SMART" id="SM01079">
    <property type="entry name" value="CHASE"/>
    <property type="match status" value="1"/>
</dbReference>
<dbReference type="Pfam" id="PF02518">
    <property type="entry name" value="HATPase_c"/>
    <property type="match status" value="1"/>
</dbReference>
<feature type="domain" description="Response regulatory" evidence="16">
    <location>
        <begin position="1156"/>
        <end position="1274"/>
    </location>
</feature>
<dbReference type="InterPro" id="IPR005467">
    <property type="entry name" value="His_kinase_dom"/>
</dbReference>
<comment type="catalytic activity">
    <reaction evidence="1">
        <text>ATP + protein L-histidine = ADP + protein N-phospho-L-histidine.</text>
        <dbReference type="EC" id="2.7.13.3"/>
    </reaction>
</comment>
<dbReference type="Pfam" id="PF08448">
    <property type="entry name" value="PAS_4"/>
    <property type="match status" value="1"/>
</dbReference>
<feature type="compositionally biased region" description="Low complexity" evidence="14">
    <location>
        <begin position="1282"/>
        <end position="1308"/>
    </location>
</feature>
<keyword evidence="5 12" id="KW-0597">Phosphoprotein</keyword>
<dbReference type="InterPro" id="IPR035965">
    <property type="entry name" value="PAS-like_dom_sf"/>
</dbReference>
<keyword evidence="21" id="KW-1185">Reference proteome</keyword>
<keyword evidence="9" id="KW-1133">Transmembrane helix</keyword>
<dbReference type="EC" id="2.7.13.3" evidence="3"/>
<dbReference type="InterPro" id="IPR013656">
    <property type="entry name" value="PAS_4"/>
</dbReference>
<dbReference type="Proteomes" id="UP001606305">
    <property type="component" value="Unassembled WGS sequence"/>
</dbReference>
<evidence type="ECO:0000256" key="2">
    <source>
        <dbReference type="ARBA" id="ARBA00004651"/>
    </source>
</evidence>
<dbReference type="CDD" id="cd17546">
    <property type="entry name" value="REC_hyHK_CKI1_RcsC-like"/>
    <property type="match status" value="1"/>
</dbReference>
<feature type="domain" description="PAS" evidence="17">
    <location>
        <begin position="752"/>
        <end position="824"/>
    </location>
</feature>
<dbReference type="SMART" id="SM00448">
    <property type="entry name" value="REC"/>
    <property type="match status" value="1"/>
</dbReference>
<evidence type="ECO:0000256" key="9">
    <source>
        <dbReference type="ARBA" id="ARBA00022989"/>
    </source>
</evidence>
<evidence type="ECO:0000256" key="8">
    <source>
        <dbReference type="ARBA" id="ARBA00022840"/>
    </source>
</evidence>
<evidence type="ECO:0000259" key="16">
    <source>
        <dbReference type="PROSITE" id="PS50110"/>
    </source>
</evidence>
<dbReference type="InterPro" id="IPR004358">
    <property type="entry name" value="Sig_transdc_His_kin-like_C"/>
</dbReference>
<organism evidence="20 21">
    <name type="scientific">Pelomonas nitida</name>
    <dbReference type="NCBI Taxonomy" id="3299027"/>
    <lineage>
        <taxon>Bacteria</taxon>
        <taxon>Pseudomonadati</taxon>
        <taxon>Pseudomonadota</taxon>
        <taxon>Betaproteobacteria</taxon>
        <taxon>Burkholderiales</taxon>
        <taxon>Sphaerotilaceae</taxon>
        <taxon>Roseateles</taxon>
    </lineage>
</organism>
<protein>
    <recommendedName>
        <fullName evidence="3">histidine kinase</fullName>
        <ecNumber evidence="3">2.7.13.3</ecNumber>
    </recommendedName>
</protein>
<feature type="domain" description="PAS" evidence="17">
    <location>
        <begin position="348"/>
        <end position="418"/>
    </location>
</feature>
<dbReference type="SUPFAM" id="SSF55874">
    <property type="entry name" value="ATPase domain of HSP90 chaperone/DNA topoisomerase II/histidine kinase"/>
    <property type="match status" value="1"/>
</dbReference>
<dbReference type="SMART" id="SM00091">
    <property type="entry name" value="PAS"/>
    <property type="match status" value="4"/>
</dbReference>
<feature type="domain" description="PAC" evidence="18">
    <location>
        <begin position="839"/>
        <end position="891"/>
    </location>
</feature>
<evidence type="ECO:0000256" key="10">
    <source>
        <dbReference type="ARBA" id="ARBA00023012"/>
    </source>
</evidence>
<dbReference type="PROSITE" id="PS50113">
    <property type="entry name" value="PAC"/>
    <property type="match status" value="4"/>
</dbReference>
<dbReference type="PRINTS" id="PR00344">
    <property type="entry name" value="BCTRLSENSOR"/>
</dbReference>
<dbReference type="InterPro" id="IPR008207">
    <property type="entry name" value="Sig_transdc_His_kin_Hpt_dom"/>
</dbReference>
<evidence type="ECO:0000259" key="17">
    <source>
        <dbReference type="PROSITE" id="PS50112"/>
    </source>
</evidence>
<feature type="region of interest" description="Disordered" evidence="14">
    <location>
        <begin position="1427"/>
        <end position="1446"/>
    </location>
</feature>
<dbReference type="InterPro" id="IPR006189">
    <property type="entry name" value="CHASE_dom"/>
</dbReference>
<evidence type="ECO:0000256" key="12">
    <source>
        <dbReference type="PROSITE-ProRule" id="PRU00169"/>
    </source>
</evidence>
<feature type="domain" description="PAC" evidence="18">
    <location>
        <begin position="566"/>
        <end position="620"/>
    </location>
</feature>
<evidence type="ECO:0000256" key="11">
    <source>
        <dbReference type="ARBA" id="ARBA00023136"/>
    </source>
</evidence>
<feature type="coiled-coil region" evidence="13">
    <location>
        <begin position="455"/>
        <end position="485"/>
    </location>
</feature>
<sequence length="1509" mass="163804">MRSRRPGAAIAATPAALFIAVLALLAGVAAGLWQTRRNEGVMVEALGKLAQQSVTEVVARLTRYDAGLRGLRGAVMAAGERNIRGDQIRAYIDSRDFEREFPGAAGFGVVWKVTRAEEAAFIARRRADNDNDYAVQQYSPHDGPRKLVAFAEPTSRNHHALGLDLASEPSRDETTTKAARSGESALSPPITLRIATEAGNGSLLLALPIYQPGRPLDTPEQREAAAMGWTYAVLVIDEVLIGLQGQHQLYTLALFDLPQDGTGTPQQFYGRGDTQPSGTQPLTHEAEFDMYGRRWLAAYRATPAFVDSLHLNDPQAVALTTSGTGLLLASLVFFWATASARAQRERLEVARRAAIVDGSEDAIIAATLQGVITEWNRGAQRLFGYTPEEALGATAEALLLPDDCLADEAKFRATIASGKRVPPFDTLRRHRDGHLIAVSLSASPILDAQGTCVGMAKTLRDMREAQRARAELAALNTSLEEQVAARTSELVKALRDNTALLQTLDRFAMVAVADHEGRITEVNSRFCRVSGFSSDELIGRNHQVLATGDQSTDFLDDMWAQLTRGQTWRGEVCNRARDGQLYWIDSIIAPVRDSDGRIEKFISISADVTLIKGLQQEAERARQAAEEANRFLQQVTDRLPLRIAYLDREHRYRFVNAAQCQAYDLPREELIGLLPQLFFDGRPPAHLADDFDAVLGGEARTYEAQMPTAQGGLADYEVRLVPDIREGDVRGYYSVATDISVRKRAEAELRRTLTTLRAVLDSATQVSILSVDLDGVITLFNRGAEKLTGYASAEALGHRVLDLLHDPGEVEERRLTMEQQLARPVSRNQVFIDTDHLGQSSEWTYRRKDGSRVPVSLAVTQVRDDTGNLVGLLGIAHDVSARREIEKSLREAMHRANQANQAKSEFLANMSHEIRTPMNGVIGLTYLLGHTPLTPEQSGFVAKIKFASKSLLGIINDVLDLSKIEAGEMHIERAPFALPSLIDELGELMALQAETKKIGFTVVRPDDLVPTLEGDATRLRQILTNLLSNAIKFTSQGEVRLTVEQQLPDDEQAPVALRFAVRDTGIGIPPEALERIFQPFAQADASTTRRYGGTGLGLSIVRQLATMMGGAVQASSEPGVGSEFVVMLALPRAHDWTLAADHAQPTPDRQSLAGLHILVVDDSELNLEVARRILELEGARVSLAENGQQAVDRLIDAPTGYDLVLMDMQMPVLDGHDATRRIRSGLGLTDLPIIALTAGVTVGEQQRATAAGMNDVLGKPFEPEGLVACILRHVGDKPRTGAASAPAAPASPATSASVAQASQPAQPARPGTPAWPTLTGLELTDVQRRLGGDLALFRSLLARMLDENADLETQPAGAPSDHALPTLARRLHKLKAAAGTLGSPVLARMATAAETACLANDAETARQQLAKVATELRALRDTTREFLAPADDTAAPADDATPAPAPLDDAAMRQLRALLADNDLAALQQLEQLKPSLRRQLPAERFEQLQRHLADLDFDAAAQVLDALA</sequence>
<dbReference type="Gene3D" id="3.30.450.20">
    <property type="entry name" value="PAS domain"/>
    <property type="match status" value="4"/>
</dbReference>
<evidence type="ECO:0000256" key="5">
    <source>
        <dbReference type="ARBA" id="ARBA00022553"/>
    </source>
</evidence>
<dbReference type="PANTHER" id="PTHR45339">
    <property type="entry name" value="HYBRID SIGNAL TRANSDUCTION HISTIDINE KINASE J"/>
    <property type="match status" value="1"/>
</dbReference>
<dbReference type="InterPro" id="IPR000700">
    <property type="entry name" value="PAS-assoc_C"/>
</dbReference>
<dbReference type="InterPro" id="IPR000014">
    <property type="entry name" value="PAS"/>
</dbReference>
<dbReference type="CDD" id="cd00130">
    <property type="entry name" value="PAS"/>
    <property type="match status" value="4"/>
</dbReference>
<dbReference type="SUPFAM" id="SSF55785">
    <property type="entry name" value="PYP-like sensor domain (PAS domain)"/>
    <property type="match status" value="4"/>
</dbReference>
<dbReference type="Pfam" id="PF01627">
    <property type="entry name" value="Hpt"/>
    <property type="match status" value="1"/>
</dbReference>
<dbReference type="Gene3D" id="3.40.50.2300">
    <property type="match status" value="1"/>
</dbReference>
<keyword evidence="11" id="KW-0472">Membrane</keyword>
<dbReference type="SUPFAM" id="SSF52172">
    <property type="entry name" value="CheY-like"/>
    <property type="match status" value="1"/>
</dbReference>
<dbReference type="InterPro" id="IPR013767">
    <property type="entry name" value="PAS_fold"/>
</dbReference>
<dbReference type="InterPro" id="IPR003661">
    <property type="entry name" value="HisK_dim/P_dom"/>
</dbReference>
<comment type="caution">
    <text evidence="20">The sequence shown here is derived from an EMBL/GenBank/DDBJ whole genome shotgun (WGS) entry which is preliminary data.</text>
</comment>
<feature type="region of interest" description="Disordered" evidence="14">
    <location>
        <begin position="164"/>
        <end position="185"/>
    </location>
</feature>
<dbReference type="PROSITE" id="PS50110">
    <property type="entry name" value="RESPONSE_REGULATORY"/>
    <property type="match status" value="1"/>
</dbReference>
<gene>
    <name evidence="20" type="ORF">ACG00X_05535</name>
</gene>